<organism evidence="1 2">
    <name type="scientific">Anaerovirgula multivorans</name>
    <dbReference type="NCBI Taxonomy" id="312168"/>
    <lineage>
        <taxon>Bacteria</taxon>
        <taxon>Bacillati</taxon>
        <taxon>Bacillota</taxon>
        <taxon>Clostridia</taxon>
        <taxon>Peptostreptococcales</taxon>
        <taxon>Natronincolaceae</taxon>
        <taxon>Anaerovirgula</taxon>
    </lineage>
</organism>
<dbReference type="RefSeq" id="WP_089282319.1">
    <property type="nucleotide sequence ID" value="NZ_FZOJ01000006.1"/>
</dbReference>
<proteinExistence type="predicted"/>
<sequence>MSVRFNRAGETATNDHNDLINKGQRTHAVIDSYLTEIDEARGDKASLAEKLSIKKTAVFYIKQITQENHTVSLYIPYKGTLKTMYVSFPKPFDIDLVVVLLKGGGTLETITVPVGATFAQASLTGSLDFESLQVNANGSLGSADISICVDFMLD</sequence>
<name>A0A239CN79_9FIRM</name>
<keyword evidence="2" id="KW-1185">Reference proteome</keyword>
<protein>
    <submittedName>
        <fullName evidence="1">Uncharacterized protein</fullName>
    </submittedName>
</protein>
<evidence type="ECO:0000313" key="2">
    <source>
        <dbReference type="Proteomes" id="UP000198304"/>
    </source>
</evidence>
<gene>
    <name evidence="1" type="ORF">SAMN05446037_100665</name>
</gene>
<reference evidence="1 2" key="1">
    <citation type="submission" date="2017-06" db="EMBL/GenBank/DDBJ databases">
        <authorList>
            <person name="Kim H.J."/>
            <person name="Triplett B.A."/>
        </authorList>
    </citation>
    <scope>NUCLEOTIDE SEQUENCE [LARGE SCALE GENOMIC DNA]</scope>
    <source>
        <strain evidence="1 2">SCA</strain>
    </source>
</reference>
<evidence type="ECO:0000313" key="1">
    <source>
        <dbReference type="EMBL" id="SNS21625.1"/>
    </source>
</evidence>
<dbReference type="EMBL" id="FZOJ01000006">
    <property type="protein sequence ID" value="SNS21625.1"/>
    <property type="molecule type" value="Genomic_DNA"/>
</dbReference>
<accession>A0A239CN79</accession>
<dbReference type="OrthoDB" id="7182479at2"/>
<dbReference type="Proteomes" id="UP000198304">
    <property type="component" value="Unassembled WGS sequence"/>
</dbReference>
<dbReference type="AlphaFoldDB" id="A0A239CN79"/>